<proteinExistence type="predicted"/>
<evidence type="ECO:0000313" key="1">
    <source>
        <dbReference type="EMBL" id="ESU78939.1"/>
    </source>
</evidence>
<gene>
    <name evidence="1" type="ORF">WRSd3_02503</name>
</gene>
<dbReference type="Proteomes" id="UP000017944">
    <property type="component" value="Unassembled WGS sequence"/>
</dbReference>
<dbReference type="EMBL" id="AXUT01000198">
    <property type="protein sequence ID" value="ESU78939.1"/>
    <property type="molecule type" value="Genomic_DNA"/>
</dbReference>
<sequence length="75" mass="8279">MNLICKKLALVCAVVVYWSTILKQCSIIFLSQNVFLKDSVVERGNLPRPGGKVLPLRADNLCRVRAASLLNTGHL</sequence>
<comment type="caution">
    <text evidence="1">The sequence shown here is derived from an EMBL/GenBank/DDBJ whole genome shotgun (WGS) entry which is preliminary data.</text>
</comment>
<name>A0A090NGB7_SHIDY</name>
<protein>
    <submittedName>
        <fullName evidence="1">Uncharacterized protein</fullName>
    </submittedName>
</protein>
<organism evidence="1 2">
    <name type="scientific">Shigella dysenteriae WRSd3</name>
    <dbReference type="NCBI Taxonomy" id="1401327"/>
    <lineage>
        <taxon>Bacteria</taxon>
        <taxon>Pseudomonadati</taxon>
        <taxon>Pseudomonadota</taxon>
        <taxon>Gammaproteobacteria</taxon>
        <taxon>Enterobacterales</taxon>
        <taxon>Enterobacteriaceae</taxon>
        <taxon>Shigella</taxon>
    </lineage>
</organism>
<accession>A0A090NGB7</accession>
<reference evidence="1 2" key="1">
    <citation type="submission" date="2013-10" db="EMBL/GenBank/DDBJ databases">
        <title>Draft genomes and the virulence plasmids of Sd1617 vaccine constructs: WRSd3 and WRSd5.</title>
        <authorList>
            <person name="Aksomboon Vongsawan A."/>
            <person name="Venkatesan M.M."/>
            <person name="Vaisvil B."/>
            <person name="Emel G."/>
            <person name="Kepatral V."/>
            <person name="Sethabutr O."/>
            <person name="Serichantalergs O."/>
            <person name="Mason C."/>
        </authorList>
    </citation>
    <scope>NUCLEOTIDE SEQUENCE [LARGE SCALE GENOMIC DNA]</scope>
    <source>
        <strain evidence="1 2">WRSd3</strain>
    </source>
</reference>
<dbReference type="AlphaFoldDB" id="A0A090NGB7"/>
<evidence type="ECO:0000313" key="2">
    <source>
        <dbReference type="Proteomes" id="UP000017944"/>
    </source>
</evidence>